<evidence type="ECO:0000256" key="1">
    <source>
        <dbReference type="SAM" id="Phobius"/>
    </source>
</evidence>
<dbReference type="KEGG" id="ssan:NX02_06890"/>
<sequence length="214" mass="24291">MQMPKWLDPIIMIFLGVAYYSMLFASICAAIFMVYKGGEFILAKAPALADWRLITIYGSFIGASISVSGALFIANLNYRRQRKREIRMLRDALATILSICRTDRKSVETKDGELSFNAMRHEFFAEDIGRALRLPAIIEKHELDRVIDNLFVIDELNEIQEMLSKDGSCGRILKKLAGAQNAIEYVAAAEAARTPLDELESIADRLREYVHRLR</sequence>
<dbReference type="HOGENOM" id="CLU_1288214_0_0_5"/>
<dbReference type="Proteomes" id="UP000018851">
    <property type="component" value="Chromosome"/>
</dbReference>
<keyword evidence="3" id="KW-1185">Reference proteome</keyword>
<protein>
    <submittedName>
        <fullName evidence="2">Uncharacterized protein</fullName>
    </submittedName>
</protein>
<organism evidence="2 3">
    <name type="scientific">Sphingomonas sanxanigenens DSM 19645 = NX02</name>
    <dbReference type="NCBI Taxonomy" id="1123269"/>
    <lineage>
        <taxon>Bacteria</taxon>
        <taxon>Pseudomonadati</taxon>
        <taxon>Pseudomonadota</taxon>
        <taxon>Alphaproteobacteria</taxon>
        <taxon>Sphingomonadales</taxon>
        <taxon>Sphingomonadaceae</taxon>
        <taxon>Sphingomonas</taxon>
    </lineage>
</organism>
<keyword evidence="1" id="KW-1133">Transmembrane helix</keyword>
<dbReference type="AlphaFoldDB" id="W0ABR3"/>
<dbReference type="EMBL" id="CP006644">
    <property type="protein sequence ID" value="AHE53105.1"/>
    <property type="molecule type" value="Genomic_DNA"/>
</dbReference>
<proteinExistence type="predicted"/>
<feature type="transmembrane region" description="Helical" evidence="1">
    <location>
        <begin position="12"/>
        <end position="34"/>
    </location>
</feature>
<keyword evidence="1" id="KW-0472">Membrane</keyword>
<keyword evidence="1" id="KW-0812">Transmembrane</keyword>
<evidence type="ECO:0000313" key="2">
    <source>
        <dbReference type="EMBL" id="AHE53105.1"/>
    </source>
</evidence>
<name>W0ABR3_9SPHN</name>
<dbReference type="RefSeq" id="WP_025291378.1">
    <property type="nucleotide sequence ID" value="NZ_CP006644.1"/>
</dbReference>
<accession>W0ABR3</accession>
<evidence type="ECO:0000313" key="3">
    <source>
        <dbReference type="Proteomes" id="UP000018851"/>
    </source>
</evidence>
<gene>
    <name evidence="2" type="ORF">NX02_06890</name>
</gene>
<feature type="transmembrane region" description="Helical" evidence="1">
    <location>
        <begin position="54"/>
        <end position="78"/>
    </location>
</feature>
<reference evidence="2 3" key="1">
    <citation type="submission" date="2013-07" db="EMBL/GenBank/DDBJ databases">
        <title>Completed genome of Sphingomonas sanxanigenens NX02.</title>
        <authorList>
            <person name="Ma T."/>
            <person name="Huang H."/>
            <person name="Wu M."/>
            <person name="Li X."/>
            <person name="Li G."/>
        </authorList>
    </citation>
    <scope>NUCLEOTIDE SEQUENCE [LARGE SCALE GENOMIC DNA]</scope>
    <source>
        <strain evidence="2 3">NX02</strain>
    </source>
</reference>